<keyword evidence="2" id="KW-0444">Lipid biosynthesis</keyword>
<keyword evidence="8" id="KW-0460">Magnesium</keyword>
<dbReference type="PANTHER" id="PTHR12358:SF106">
    <property type="entry name" value="LIPID KINASE YEGS"/>
    <property type="match status" value="1"/>
</dbReference>
<dbReference type="SMART" id="SM00046">
    <property type="entry name" value="DAGKc"/>
    <property type="match status" value="1"/>
</dbReference>
<evidence type="ECO:0000256" key="8">
    <source>
        <dbReference type="ARBA" id="ARBA00022842"/>
    </source>
</evidence>
<accession>A0ABU9EAA8</accession>
<keyword evidence="14" id="KW-1185">Reference proteome</keyword>
<evidence type="ECO:0000256" key="6">
    <source>
        <dbReference type="ARBA" id="ARBA00022777"/>
    </source>
</evidence>
<gene>
    <name evidence="13" type="ORF">WI372_11850</name>
</gene>
<evidence type="ECO:0000313" key="14">
    <source>
        <dbReference type="Proteomes" id="UP001484239"/>
    </source>
</evidence>
<evidence type="ECO:0000313" key="13">
    <source>
        <dbReference type="EMBL" id="MEK9501675.1"/>
    </source>
</evidence>
<dbReference type="InterPro" id="IPR017438">
    <property type="entry name" value="ATP-NAD_kinase_N"/>
</dbReference>
<evidence type="ECO:0000256" key="4">
    <source>
        <dbReference type="ARBA" id="ARBA00022723"/>
    </source>
</evidence>
<feature type="domain" description="DAGKc" evidence="12">
    <location>
        <begin position="1"/>
        <end position="133"/>
    </location>
</feature>
<comment type="caution">
    <text evidence="13">The sequence shown here is derived from an EMBL/GenBank/DDBJ whole genome shotgun (WGS) entry which is preliminary data.</text>
</comment>
<keyword evidence="11" id="KW-1208">Phospholipid metabolism</keyword>
<dbReference type="SUPFAM" id="SSF111331">
    <property type="entry name" value="NAD kinase/diacylglycerol kinase-like"/>
    <property type="match status" value="1"/>
</dbReference>
<name>A0ABU9EAA8_9BACT</name>
<proteinExistence type="predicted"/>
<dbReference type="NCBIfam" id="TIGR00147">
    <property type="entry name" value="YegS/Rv2252/BmrU family lipid kinase"/>
    <property type="match status" value="1"/>
</dbReference>
<keyword evidence="6 13" id="KW-0418">Kinase</keyword>
<comment type="cofactor">
    <cofactor evidence="1">
        <name>Mg(2+)</name>
        <dbReference type="ChEBI" id="CHEBI:18420"/>
    </cofactor>
</comment>
<dbReference type="Gene3D" id="3.40.50.10330">
    <property type="entry name" value="Probable inorganic polyphosphate/atp-NAD kinase, domain 1"/>
    <property type="match status" value="1"/>
</dbReference>
<keyword evidence="5" id="KW-0547">Nucleotide-binding</keyword>
<keyword evidence="3" id="KW-0808">Transferase</keyword>
<dbReference type="InterPro" id="IPR001206">
    <property type="entry name" value="Diacylglycerol_kinase_cat_dom"/>
</dbReference>
<dbReference type="InterPro" id="IPR050187">
    <property type="entry name" value="Lipid_Phosphate_FormReg"/>
</dbReference>
<reference evidence="13 14" key="1">
    <citation type="submission" date="2024-02" db="EMBL/GenBank/DDBJ databases">
        <title>A novel Gemmatimonadota bacterium.</title>
        <authorList>
            <person name="Du Z.-J."/>
            <person name="Ye Y.-Q."/>
        </authorList>
    </citation>
    <scope>NUCLEOTIDE SEQUENCE [LARGE SCALE GENOMIC DNA]</scope>
    <source>
        <strain evidence="13 14">DH-20</strain>
    </source>
</reference>
<sequence length="321" mass="32989">MHPSTLVILNPTSGRGTDPAEFSATVRESLPCRVALTQEEGDAARLAAEGVEAGATRIVAAGGDGTVRGVVEGMVRAGSDAASTPELGLIPLGTGNDLARTVGIPLQLKRAVALLAASSATRPLDLLRVTRDGSESWAANAVVVGNGARLGTVLDSDDKTFWGPLSYLRSAVEVVVDLQPVSVLWQLDDEEARAFEVLNVVAANGAGAGRGVPIAPGADPFDGQLDAVMIENAPSGQIVQIGTALLAGGDADAAAYHRRAARRVRMESRQGPLPVSIDGEPVEAEVLAVELVAGRLRLVVEPDEGGTSFFGGRTSTDDSSS</sequence>
<dbReference type="EMBL" id="JBBHLI010000006">
    <property type="protein sequence ID" value="MEK9501675.1"/>
    <property type="molecule type" value="Genomic_DNA"/>
</dbReference>
<dbReference type="RefSeq" id="WP_405287071.1">
    <property type="nucleotide sequence ID" value="NZ_JBBHLI010000006.1"/>
</dbReference>
<dbReference type="Gene3D" id="2.60.200.40">
    <property type="match status" value="1"/>
</dbReference>
<evidence type="ECO:0000256" key="10">
    <source>
        <dbReference type="ARBA" id="ARBA00023209"/>
    </source>
</evidence>
<evidence type="ECO:0000256" key="5">
    <source>
        <dbReference type="ARBA" id="ARBA00022741"/>
    </source>
</evidence>
<evidence type="ECO:0000256" key="1">
    <source>
        <dbReference type="ARBA" id="ARBA00001946"/>
    </source>
</evidence>
<evidence type="ECO:0000259" key="12">
    <source>
        <dbReference type="PROSITE" id="PS50146"/>
    </source>
</evidence>
<evidence type="ECO:0000256" key="2">
    <source>
        <dbReference type="ARBA" id="ARBA00022516"/>
    </source>
</evidence>
<dbReference type="PROSITE" id="PS50146">
    <property type="entry name" value="DAGK"/>
    <property type="match status" value="1"/>
</dbReference>
<keyword evidence="4" id="KW-0479">Metal-binding</keyword>
<evidence type="ECO:0000256" key="3">
    <source>
        <dbReference type="ARBA" id="ARBA00022679"/>
    </source>
</evidence>
<keyword evidence="7" id="KW-0067">ATP-binding</keyword>
<keyword evidence="9" id="KW-0443">Lipid metabolism</keyword>
<dbReference type="GO" id="GO:0016301">
    <property type="term" value="F:kinase activity"/>
    <property type="evidence" value="ECO:0007669"/>
    <property type="project" value="UniProtKB-KW"/>
</dbReference>
<protein>
    <submittedName>
        <fullName evidence="13">YegS/Rv2252/BmrU family lipid kinase</fullName>
    </submittedName>
</protein>
<dbReference type="Pfam" id="PF19279">
    <property type="entry name" value="YegS_C"/>
    <property type="match status" value="1"/>
</dbReference>
<dbReference type="Pfam" id="PF00781">
    <property type="entry name" value="DAGK_cat"/>
    <property type="match status" value="1"/>
</dbReference>
<dbReference type="InterPro" id="IPR016064">
    <property type="entry name" value="NAD/diacylglycerol_kinase_sf"/>
</dbReference>
<dbReference type="PANTHER" id="PTHR12358">
    <property type="entry name" value="SPHINGOSINE KINASE"/>
    <property type="match status" value="1"/>
</dbReference>
<organism evidence="13 14">
    <name type="scientific">Gaopeijia maritima</name>
    <dbReference type="NCBI Taxonomy" id="3119007"/>
    <lineage>
        <taxon>Bacteria</taxon>
        <taxon>Pseudomonadati</taxon>
        <taxon>Gemmatimonadota</taxon>
        <taxon>Longimicrobiia</taxon>
        <taxon>Gaopeijiales</taxon>
        <taxon>Gaopeijiaceae</taxon>
        <taxon>Gaopeijia</taxon>
    </lineage>
</organism>
<keyword evidence="10" id="KW-0594">Phospholipid biosynthesis</keyword>
<evidence type="ECO:0000256" key="9">
    <source>
        <dbReference type="ARBA" id="ARBA00023098"/>
    </source>
</evidence>
<dbReference type="InterPro" id="IPR045540">
    <property type="entry name" value="YegS/DAGK_C"/>
</dbReference>
<evidence type="ECO:0000256" key="7">
    <source>
        <dbReference type="ARBA" id="ARBA00022840"/>
    </source>
</evidence>
<dbReference type="Proteomes" id="UP001484239">
    <property type="component" value="Unassembled WGS sequence"/>
</dbReference>
<evidence type="ECO:0000256" key="11">
    <source>
        <dbReference type="ARBA" id="ARBA00023264"/>
    </source>
</evidence>
<dbReference type="InterPro" id="IPR005218">
    <property type="entry name" value="Diacylglycerol/lipid_kinase"/>
</dbReference>